<keyword evidence="3" id="KW-1185">Reference proteome</keyword>
<dbReference type="EMBL" id="CAJVQB010123990">
    <property type="protein sequence ID" value="CAG8853429.1"/>
    <property type="molecule type" value="Genomic_DNA"/>
</dbReference>
<proteinExistence type="predicted"/>
<evidence type="ECO:0000313" key="2">
    <source>
        <dbReference type="EMBL" id="CAG8853429.1"/>
    </source>
</evidence>
<feature type="non-terminal residue" evidence="2">
    <location>
        <position position="1"/>
    </location>
</feature>
<evidence type="ECO:0000313" key="3">
    <source>
        <dbReference type="Proteomes" id="UP000789901"/>
    </source>
</evidence>
<feature type="domain" description="DDE-1" evidence="1">
    <location>
        <begin position="1"/>
        <end position="80"/>
    </location>
</feature>
<name>A0ABN7XDX3_GIGMA</name>
<organism evidence="2 3">
    <name type="scientific">Gigaspora margarita</name>
    <dbReference type="NCBI Taxonomy" id="4874"/>
    <lineage>
        <taxon>Eukaryota</taxon>
        <taxon>Fungi</taxon>
        <taxon>Fungi incertae sedis</taxon>
        <taxon>Mucoromycota</taxon>
        <taxon>Glomeromycotina</taxon>
        <taxon>Glomeromycetes</taxon>
        <taxon>Diversisporales</taxon>
        <taxon>Gigasporaceae</taxon>
        <taxon>Gigaspora</taxon>
    </lineage>
</organism>
<sequence length="111" mass="12608">LLLVDGATSYAINNLNEYPNICVHFFFPNAIAHLQPIDAGIINAFKAYYKHFYIHKIINNFNIGIKKPNKINVLQAVCNKNFENESINISEIIEAQCEAQEIIDLTNNTNL</sequence>
<dbReference type="Proteomes" id="UP000789901">
    <property type="component" value="Unassembled WGS sequence"/>
</dbReference>
<gene>
    <name evidence="2" type="ORF">GMARGA_LOCUS42250</name>
</gene>
<comment type="caution">
    <text evidence="2">The sequence shown here is derived from an EMBL/GenBank/DDBJ whole genome shotgun (WGS) entry which is preliminary data.</text>
</comment>
<reference evidence="2 3" key="1">
    <citation type="submission" date="2021-06" db="EMBL/GenBank/DDBJ databases">
        <authorList>
            <person name="Kallberg Y."/>
            <person name="Tangrot J."/>
            <person name="Rosling A."/>
        </authorList>
    </citation>
    <scope>NUCLEOTIDE SEQUENCE [LARGE SCALE GENOMIC DNA]</scope>
    <source>
        <strain evidence="2 3">120-4 pot B 10/14</strain>
    </source>
</reference>
<dbReference type="InterPro" id="IPR004875">
    <property type="entry name" value="DDE_SF_endonuclease_dom"/>
</dbReference>
<evidence type="ECO:0000259" key="1">
    <source>
        <dbReference type="Pfam" id="PF03184"/>
    </source>
</evidence>
<dbReference type="Pfam" id="PF03184">
    <property type="entry name" value="DDE_1"/>
    <property type="match status" value="1"/>
</dbReference>
<protein>
    <submittedName>
        <fullName evidence="2">37231_t:CDS:1</fullName>
    </submittedName>
</protein>
<accession>A0ABN7XDX3</accession>